<proteinExistence type="predicted"/>
<evidence type="ECO:0000313" key="3">
    <source>
        <dbReference type="Proteomes" id="UP000470470"/>
    </source>
</evidence>
<gene>
    <name evidence="2" type="ORF">G1H19_19140</name>
</gene>
<evidence type="ECO:0000259" key="1">
    <source>
        <dbReference type="PROSITE" id="PS51186"/>
    </source>
</evidence>
<dbReference type="InterPro" id="IPR016181">
    <property type="entry name" value="Acyl_CoA_acyltransferase"/>
</dbReference>
<reference evidence="2 3" key="1">
    <citation type="submission" date="2020-02" db="EMBL/GenBank/DDBJ databases">
        <title>The whole genome sequence of CPCC 205119.</title>
        <authorList>
            <person name="Jiang Z."/>
        </authorList>
    </citation>
    <scope>NUCLEOTIDE SEQUENCE [LARGE SCALE GENOMIC DNA]</scope>
    <source>
        <strain evidence="2 3">CPCC 205119</strain>
    </source>
</reference>
<accession>A0A7K3WKN6</accession>
<keyword evidence="2" id="KW-0808">Transferase</keyword>
<dbReference type="PROSITE" id="PS51186">
    <property type="entry name" value="GNAT"/>
    <property type="match status" value="1"/>
</dbReference>
<sequence>MEVALAADPDVVRWTMYPAGLDEAGARARIADLRERVERRQAGRYVVTGPDGAAAGTAGIVAGRRGAPEVFYALLPAARGRGLATAAATLLTRWATGAGHELLLLMTLLGNVASEAVAHRAGYVRATVEEVVDPDGAVVRLRRWEHRRIVPVP</sequence>
<organism evidence="2 3">
    <name type="scientific">Goekera deserti</name>
    <dbReference type="NCBI Taxonomy" id="2497753"/>
    <lineage>
        <taxon>Bacteria</taxon>
        <taxon>Bacillati</taxon>
        <taxon>Actinomycetota</taxon>
        <taxon>Actinomycetes</taxon>
        <taxon>Geodermatophilales</taxon>
        <taxon>Geodermatophilaceae</taxon>
        <taxon>Goekera</taxon>
    </lineage>
</organism>
<dbReference type="Pfam" id="PF13302">
    <property type="entry name" value="Acetyltransf_3"/>
    <property type="match status" value="1"/>
</dbReference>
<dbReference type="EMBL" id="JAAGWK010000030">
    <property type="protein sequence ID" value="NEL56093.1"/>
    <property type="molecule type" value="Genomic_DNA"/>
</dbReference>
<dbReference type="SUPFAM" id="SSF55729">
    <property type="entry name" value="Acyl-CoA N-acyltransferases (Nat)"/>
    <property type="match status" value="1"/>
</dbReference>
<name>A0A7K3WKN6_9ACTN</name>
<dbReference type="InterPro" id="IPR051531">
    <property type="entry name" value="N-acetyltransferase"/>
</dbReference>
<dbReference type="PANTHER" id="PTHR43792">
    <property type="entry name" value="GNAT FAMILY, PUTATIVE (AFU_ORTHOLOGUE AFUA_3G00765)-RELATED-RELATED"/>
    <property type="match status" value="1"/>
</dbReference>
<dbReference type="Proteomes" id="UP000470470">
    <property type="component" value="Unassembled WGS sequence"/>
</dbReference>
<dbReference type="AlphaFoldDB" id="A0A7K3WKN6"/>
<dbReference type="InterPro" id="IPR000182">
    <property type="entry name" value="GNAT_dom"/>
</dbReference>
<dbReference type="PANTHER" id="PTHR43792:SF16">
    <property type="entry name" value="N-ACETYLTRANSFERASE DOMAIN-CONTAINING PROTEIN"/>
    <property type="match status" value="1"/>
</dbReference>
<keyword evidence="3" id="KW-1185">Reference proteome</keyword>
<dbReference type="GO" id="GO:0016747">
    <property type="term" value="F:acyltransferase activity, transferring groups other than amino-acyl groups"/>
    <property type="evidence" value="ECO:0007669"/>
    <property type="project" value="InterPro"/>
</dbReference>
<comment type="caution">
    <text evidence="2">The sequence shown here is derived from an EMBL/GenBank/DDBJ whole genome shotgun (WGS) entry which is preliminary data.</text>
</comment>
<feature type="domain" description="N-acetyltransferase" evidence="1">
    <location>
        <begin position="1"/>
        <end position="145"/>
    </location>
</feature>
<protein>
    <submittedName>
        <fullName evidence="2">GNAT family N-acetyltransferase</fullName>
    </submittedName>
</protein>
<evidence type="ECO:0000313" key="2">
    <source>
        <dbReference type="EMBL" id="NEL56093.1"/>
    </source>
</evidence>
<dbReference type="Gene3D" id="3.40.630.30">
    <property type="match status" value="1"/>
</dbReference>